<sequence precursor="true">MNILPTGRRLVFVLCIAVAGLGGAGTADAVMASAWFDGGRPGAQAQQAVALLADAASDGLEPQDYDAAALQRAVALAAQGPGLDAAAQSGLGDALSAAMQRFLADLHDGRIAPRQVHARFDVPRGAAFDPAAVLGAALAGQRLPQAVREAAPRLPLYEQLRQALAQYRALGEHPAWAQKLPPLRGRKLEPLQAWDGLPLLAGRLQVLGDLPADVPVPVRHEGALVAAVQAFQRRHGLGDDGVVGRATLAALAVTPAQRARQIALTLERLRWTPLQLGPRMIVVNVPEFVLRAYETRDDRIDVRLEMKVIVGKALDTPTPLFTEEMRFIEFSPYWNVPRSIAGAELVPRLQSEPAYFTRQGFEFVGRDGRVSAGFGDEQLDAVLRGELRIRQRPGPNNALGDIKFVFPNNDAIYLHHTPSPGLFERDRRDFSHGCIRVQEPVALAKFVLQDQPGWDEARIVEAMARGQSRTLRLDRPVPVLIAYGTVLVRQGRPHFLADVYGNDQLLDEALRKRRRR</sequence>
<evidence type="ECO:0000256" key="3">
    <source>
        <dbReference type="ARBA" id="ARBA00022679"/>
    </source>
</evidence>
<dbReference type="HOGENOM" id="CLU_020360_3_4_4"/>
<dbReference type="InterPro" id="IPR036365">
    <property type="entry name" value="PGBD-like_sf"/>
</dbReference>
<dbReference type="Proteomes" id="UP000001693">
    <property type="component" value="Chromosome"/>
</dbReference>
<comment type="pathway">
    <text evidence="1 7">Cell wall biogenesis; peptidoglycan biosynthesis.</text>
</comment>
<dbReference type="InterPro" id="IPR038063">
    <property type="entry name" value="Transpep_catalytic_dom"/>
</dbReference>
<dbReference type="PROSITE" id="PS52029">
    <property type="entry name" value="LD_TPASE"/>
    <property type="match status" value="1"/>
</dbReference>
<keyword evidence="5 7" id="KW-0573">Peptidoglycan synthesis</keyword>
<dbReference type="CDD" id="cd16913">
    <property type="entry name" value="YkuD_like"/>
    <property type="match status" value="1"/>
</dbReference>
<dbReference type="Pfam" id="PF01471">
    <property type="entry name" value="PG_binding_1"/>
    <property type="match status" value="1"/>
</dbReference>
<comment type="similarity">
    <text evidence="2">Belongs to the YkuD family.</text>
</comment>
<dbReference type="STRING" id="395495.Lcho_0008"/>
<evidence type="ECO:0000256" key="1">
    <source>
        <dbReference type="ARBA" id="ARBA00004752"/>
    </source>
</evidence>
<dbReference type="KEGG" id="lch:Lcho_0008"/>
<feature type="domain" description="L,D-TPase catalytic" evidence="9">
    <location>
        <begin position="279"/>
        <end position="463"/>
    </location>
</feature>
<name>B1Y554_LEPCP</name>
<dbReference type="PANTHER" id="PTHR41533:SF2">
    <property type="entry name" value="BLR7131 PROTEIN"/>
    <property type="match status" value="1"/>
</dbReference>
<dbReference type="GO" id="GO:0071555">
    <property type="term" value="P:cell wall organization"/>
    <property type="evidence" value="ECO:0007669"/>
    <property type="project" value="UniProtKB-UniRule"/>
</dbReference>
<evidence type="ECO:0000313" key="10">
    <source>
        <dbReference type="EMBL" id="ACB32284.1"/>
    </source>
</evidence>
<protein>
    <submittedName>
        <fullName evidence="10">Peptidoglycan-binding domain 1 protein</fullName>
    </submittedName>
</protein>
<dbReference type="RefSeq" id="WP_012345046.1">
    <property type="nucleotide sequence ID" value="NC_010524.1"/>
</dbReference>
<evidence type="ECO:0000259" key="9">
    <source>
        <dbReference type="PROSITE" id="PS52029"/>
    </source>
</evidence>
<organism evidence="10 11">
    <name type="scientific">Leptothrix cholodnii (strain ATCC 51168 / LMG 8142 / SP-6)</name>
    <name type="common">Leptothrix discophora (strain SP-6)</name>
    <dbReference type="NCBI Taxonomy" id="395495"/>
    <lineage>
        <taxon>Bacteria</taxon>
        <taxon>Pseudomonadati</taxon>
        <taxon>Pseudomonadota</taxon>
        <taxon>Betaproteobacteria</taxon>
        <taxon>Burkholderiales</taxon>
        <taxon>Sphaerotilaceae</taxon>
        <taxon>Leptothrix</taxon>
    </lineage>
</organism>
<dbReference type="InterPro" id="IPR045380">
    <property type="entry name" value="LD_TPept_scaffold_dom"/>
</dbReference>
<keyword evidence="11" id="KW-1185">Reference proteome</keyword>
<proteinExistence type="inferred from homology"/>
<feature type="signal peptide" evidence="8">
    <location>
        <begin position="1"/>
        <end position="29"/>
    </location>
</feature>
<dbReference type="InterPro" id="IPR052905">
    <property type="entry name" value="LD-transpeptidase_YkuD-like"/>
</dbReference>
<evidence type="ECO:0000256" key="6">
    <source>
        <dbReference type="ARBA" id="ARBA00023316"/>
    </source>
</evidence>
<dbReference type="InterPro" id="IPR036366">
    <property type="entry name" value="PGBDSf"/>
</dbReference>
<keyword evidence="3" id="KW-0808">Transferase</keyword>
<dbReference type="Gene3D" id="2.40.440.10">
    <property type="entry name" value="L,D-transpeptidase catalytic domain-like"/>
    <property type="match status" value="1"/>
</dbReference>
<feature type="active site" description="Proton donor/acceptor" evidence="7">
    <location>
        <position position="415"/>
    </location>
</feature>
<gene>
    <name evidence="10" type="ordered locus">Lcho_0008</name>
</gene>
<dbReference type="AlphaFoldDB" id="B1Y554"/>
<dbReference type="PANTHER" id="PTHR41533">
    <property type="entry name" value="L,D-TRANSPEPTIDASE HI_1667-RELATED"/>
    <property type="match status" value="1"/>
</dbReference>
<dbReference type="InterPro" id="IPR002477">
    <property type="entry name" value="Peptidoglycan-bd-like"/>
</dbReference>
<evidence type="ECO:0000313" key="11">
    <source>
        <dbReference type="Proteomes" id="UP000001693"/>
    </source>
</evidence>
<dbReference type="SUPFAM" id="SSF47090">
    <property type="entry name" value="PGBD-like"/>
    <property type="match status" value="1"/>
</dbReference>
<dbReference type="GO" id="GO:0016740">
    <property type="term" value="F:transferase activity"/>
    <property type="evidence" value="ECO:0007669"/>
    <property type="project" value="UniProtKB-KW"/>
</dbReference>
<feature type="active site" description="Nucleophile" evidence="7">
    <location>
        <position position="434"/>
    </location>
</feature>
<evidence type="ECO:0000256" key="5">
    <source>
        <dbReference type="ARBA" id="ARBA00022984"/>
    </source>
</evidence>
<dbReference type="GO" id="GO:0004180">
    <property type="term" value="F:carboxypeptidase activity"/>
    <property type="evidence" value="ECO:0007669"/>
    <property type="project" value="UniProtKB-ARBA"/>
</dbReference>
<keyword evidence="8" id="KW-0732">Signal</keyword>
<dbReference type="InterPro" id="IPR005490">
    <property type="entry name" value="LD_TPept_cat_dom"/>
</dbReference>
<dbReference type="GO" id="GO:0008360">
    <property type="term" value="P:regulation of cell shape"/>
    <property type="evidence" value="ECO:0007669"/>
    <property type="project" value="UniProtKB-UniRule"/>
</dbReference>
<dbReference type="Pfam" id="PF20142">
    <property type="entry name" value="Scaffold"/>
    <property type="match status" value="1"/>
</dbReference>
<dbReference type="GO" id="GO:0009252">
    <property type="term" value="P:peptidoglycan biosynthetic process"/>
    <property type="evidence" value="ECO:0007669"/>
    <property type="project" value="UniProtKB-UniPathway"/>
</dbReference>
<keyword evidence="4 7" id="KW-0133">Cell shape</keyword>
<dbReference type="Gene3D" id="1.10.101.10">
    <property type="entry name" value="PGBD-like superfamily/PGBD"/>
    <property type="match status" value="1"/>
</dbReference>
<dbReference type="EMBL" id="CP001013">
    <property type="protein sequence ID" value="ACB32284.1"/>
    <property type="molecule type" value="Genomic_DNA"/>
</dbReference>
<evidence type="ECO:0000256" key="8">
    <source>
        <dbReference type="SAM" id="SignalP"/>
    </source>
</evidence>
<reference evidence="10 11" key="1">
    <citation type="submission" date="2008-03" db="EMBL/GenBank/DDBJ databases">
        <title>Complete sequence of Leptothrix cholodnii SP-6.</title>
        <authorList>
            <consortium name="US DOE Joint Genome Institute"/>
            <person name="Copeland A."/>
            <person name="Lucas S."/>
            <person name="Lapidus A."/>
            <person name="Glavina del Rio T."/>
            <person name="Dalin E."/>
            <person name="Tice H."/>
            <person name="Bruce D."/>
            <person name="Goodwin L."/>
            <person name="Pitluck S."/>
            <person name="Chertkov O."/>
            <person name="Brettin T."/>
            <person name="Detter J.C."/>
            <person name="Han C."/>
            <person name="Kuske C.R."/>
            <person name="Schmutz J."/>
            <person name="Larimer F."/>
            <person name="Land M."/>
            <person name="Hauser L."/>
            <person name="Kyrpides N."/>
            <person name="Lykidis A."/>
            <person name="Emerson D."/>
            <person name="Richardson P."/>
        </authorList>
    </citation>
    <scope>NUCLEOTIDE SEQUENCE [LARGE SCALE GENOMIC DNA]</scope>
    <source>
        <strain evidence="11">ATCC 51168 / LMG 8142 / SP-6</strain>
    </source>
</reference>
<evidence type="ECO:0000256" key="7">
    <source>
        <dbReference type="PROSITE-ProRule" id="PRU01373"/>
    </source>
</evidence>
<dbReference type="SUPFAM" id="SSF141523">
    <property type="entry name" value="L,D-transpeptidase catalytic domain-like"/>
    <property type="match status" value="1"/>
</dbReference>
<dbReference type="UniPathway" id="UPA00219"/>
<dbReference type="Pfam" id="PF03734">
    <property type="entry name" value="YkuD"/>
    <property type="match status" value="1"/>
</dbReference>
<dbReference type="eggNOG" id="COG2989">
    <property type="taxonomic scope" value="Bacteria"/>
</dbReference>
<feature type="chain" id="PRO_5002772804" evidence="8">
    <location>
        <begin position="30"/>
        <end position="516"/>
    </location>
</feature>
<keyword evidence="6 7" id="KW-0961">Cell wall biogenesis/degradation</keyword>
<evidence type="ECO:0000256" key="4">
    <source>
        <dbReference type="ARBA" id="ARBA00022960"/>
    </source>
</evidence>
<evidence type="ECO:0000256" key="2">
    <source>
        <dbReference type="ARBA" id="ARBA00005992"/>
    </source>
</evidence>
<accession>B1Y554</accession>